<dbReference type="AlphaFoldDB" id="A0AAW1PI23"/>
<feature type="region of interest" description="Disordered" evidence="1">
    <location>
        <begin position="210"/>
        <end position="236"/>
    </location>
</feature>
<evidence type="ECO:0000313" key="3">
    <source>
        <dbReference type="Proteomes" id="UP001465755"/>
    </source>
</evidence>
<keyword evidence="3" id="KW-1185">Reference proteome</keyword>
<accession>A0AAW1PI23</accession>
<proteinExistence type="predicted"/>
<gene>
    <name evidence="2" type="ORF">WJX73_004099</name>
</gene>
<feature type="region of interest" description="Disordered" evidence="1">
    <location>
        <begin position="146"/>
        <end position="172"/>
    </location>
</feature>
<reference evidence="2 3" key="1">
    <citation type="journal article" date="2024" name="Nat. Commun.">
        <title>Phylogenomics reveals the evolutionary origins of lichenization in chlorophyte algae.</title>
        <authorList>
            <person name="Puginier C."/>
            <person name="Libourel C."/>
            <person name="Otte J."/>
            <person name="Skaloud P."/>
            <person name="Haon M."/>
            <person name="Grisel S."/>
            <person name="Petersen M."/>
            <person name="Berrin J.G."/>
            <person name="Delaux P.M."/>
            <person name="Dal Grande F."/>
            <person name="Keller J."/>
        </authorList>
    </citation>
    <scope>NUCLEOTIDE SEQUENCE [LARGE SCALE GENOMIC DNA]</scope>
    <source>
        <strain evidence="2 3">SAG 2036</strain>
    </source>
</reference>
<organism evidence="2 3">
    <name type="scientific">Symbiochloris irregularis</name>
    <dbReference type="NCBI Taxonomy" id="706552"/>
    <lineage>
        <taxon>Eukaryota</taxon>
        <taxon>Viridiplantae</taxon>
        <taxon>Chlorophyta</taxon>
        <taxon>core chlorophytes</taxon>
        <taxon>Trebouxiophyceae</taxon>
        <taxon>Trebouxiales</taxon>
        <taxon>Trebouxiaceae</taxon>
        <taxon>Symbiochloris</taxon>
    </lineage>
</organism>
<comment type="caution">
    <text evidence="2">The sequence shown here is derived from an EMBL/GenBank/DDBJ whole genome shotgun (WGS) entry which is preliminary data.</text>
</comment>
<evidence type="ECO:0000256" key="1">
    <source>
        <dbReference type="SAM" id="MobiDB-lite"/>
    </source>
</evidence>
<dbReference type="Proteomes" id="UP001465755">
    <property type="component" value="Unassembled WGS sequence"/>
</dbReference>
<sequence>MARHKNRRKAEPIMGTVAVSTPELPASLQTVVDLQLAQVLEQEQKYQGTHEELSNQLTDRQILVRQVILEAPVTHPDMTHRWVGGEWLRHWADSERGIPLDDSSLLCPHGAPDPTRIPGAKQMSSSAWEKLRSSLPAATLAYSAPSDSALQPQDLACGGQKRGGARRWGPPLWRASAAPHGRLLPEASGNHAKGAVIPVPVWQHITHLRNSEPRSAPQQSGCEGQDGRSEECSPPTPHQAAAVTVVYLTRGTDNCLIPRAWLQG</sequence>
<evidence type="ECO:0000313" key="2">
    <source>
        <dbReference type="EMBL" id="KAK9809490.1"/>
    </source>
</evidence>
<protein>
    <submittedName>
        <fullName evidence="2">Uncharacterized protein</fullName>
    </submittedName>
</protein>
<name>A0AAW1PI23_9CHLO</name>
<dbReference type="EMBL" id="JALJOQ010000019">
    <property type="protein sequence ID" value="KAK9809490.1"/>
    <property type="molecule type" value="Genomic_DNA"/>
</dbReference>